<comment type="cofactor">
    <cofactor evidence="1">
        <name>Mg(2+)</name>
        <dbReference type="ChEBI" id="CHEBI:18420"/>
    </cofactor>
</comment>
<dbReference type="GO" id="GO:0019288">
    <property type="term" value="P:isopentenyl diphosphate biosynthetic process, methylerythritol 4-phosphate pathway"/>
    <property type="evidence" value="ECO:0007669"/>
    <property type="project" value="TreeGrafter"/>
</dbReference>
<dbReference type="InterPro" id="IPR009014">
    <property type="entry name" value="Transketo_C/PFOR_II"/>
</dbReference>
<dbReference type="GO" id="GO:0005829">
    <property type="term" value="C:cytosol"/>
    <property type="evidence" value="ECO:0007669"/>
    <property type="project" value="TreeGrafter"/>
</dbReference>
<dbReference type="InterPro" id="IPR033248">
    <property type="entry name" value="Transketolase_C"/>
</dbReference>
<reference evidence="7 8" key="1">
    <citation type="submission" date="2020-08" db="EMBL/GenBank/DDBJ databases">
        <title>Genomic Encyclopedia of Type Strains, Phase III (KMG-III): the genomes of soil and plant-associated and newly described type strains.</title>
        <authorList>
            <person name="Whitman W."/>
        </authorList>
    </citation>
    <scope>NUCLEOTIDE SEQUENCE [LARGE SCALE GENOMIC DNA]</scope>
    <source>
        <strain evidence="7 8">CECT 3146</strain>
    </source>
</reference>
<dbReference type="Gene3D" id="3.40.50.920">
    <property type="match status" value="1"/>
</dbReference>
<evidence type="ECO:0000313" key="8">
    <source>
        <dbReference type="Proteomes" id="UP000549009"/>
    </source>
</evidence>
<dbReference type="PANTHER" id="PTHR43322:SF5">
    <property type="entry name" value="1-DEOXY-D-XYLULOSE-5-PHOSPHATE SYNTHASE, CHLOROPLASTIC"/>
    <property type="match status" value="1"/>
</dbReference>
<keyword evidence="3" id="KW-0808">Transferase</keyword>
<evidence type="ECO:0000256" key="4">
    <source>
        <dbReference type="ARBA" id="ARBA00023052"/>
    </source>
</evidence>
<dbReference type="Proteomes" id="UP000549009">
    <property type="component" value="Unassembled WGS sequence"/>
</dbReference>
<feature type="compositionally biased region" description="Polar residues" evidence="5">
    <location>
        <begin position="1"/>
        <end position="10"/>
    </location>
</feature>
<protein>
    <submittedName>
        <fullName evidence="7">Deoxyxylulose-5-phosphate synthase</fullName>
    </submittedName>
</protein>
<evidence type="ECO:0000256" key="3">
    <source>
        <dbReference type="ARBA" id="ARBA00022679"/>
    </source>
</evidence>
<evidence type="ECO:0000256" key="5">
    <source>
        <dbReference type="SAM" id="MobiDB-lite"/>
    </source>
</evidence>
<evidence type="ECO:0000313" key="7">
    <source>
        <dbReference type="EMBL" id="MBB5110084.1"/>
    </source>
</evidence>
<evidence type="ECO:0000256" key="2">
    <source>
        <dbReference type="ARBA" id="ARBA00011738"/>
    </source>
</evidence>
<evidence type="ECO:0000259" key="6">
    <source>
        <dbReference type="Pfam" id="PF02780"/>
    </source>
</evidence>
<evidence type="ECO:0000256" key="1">
    <source>
        <dbReference type="ARBA" id="ARBA00001946"/>
    </source>
</evidence>
<name>A0A7W8F0C7_STRST</name>
<proteinExistence type="predicted"/>
<gene>
    <name evidence="7" type="ORF">FHS40_009214</name>
</gene>
<comment type="caution">
    <text evidence="7">The sequence shown here is derived from an EMBL/GenBank/DDBJ whole genome shotgun (WGS) entry which is preliminary data.</text>
</comment>
<keyword evidence="8" id="KW-1185">Reference proteome</keyword>
<feature type="region of interest" description="Disordered" evidence="5">
    <location>
        <begin position="1"/>
        <end position="21"/>
    </location>
</feature>
<dbReference type="Pfam" id="PF02780">
    <property type="entry name" value="Transketolase_C"/>
    <property type="match status" value="1"/>
</dbReference>
<dbReference type="SUPFAM" id="SSF52922">
    <property type="entry name" value="TK C-terminal domain-like"/>
    <property type="match status" value="1"/>
</dbReference>
<sequence>MANGQRSQSGEDWAGTKAGPDMAVWKEPRDSVQLTKLLDEATALDQPTMLRIPKATTSPGMEALARIDGIDILHRSSARSLDVLIVAVGALAEQALKAARELEEFGIGSTVADPRWVLPVNPALPALAARHRLVVSVEDNLRHGGAGASLLEACQDTGVSTPVVRLGLPHPSSSTPPASGSWSAMG</sequence>
<organism evidence="7 8">
    <name type="scientific">Streptomyces spectabilis</name>
    <dbReference type="NCBI Taxonomy" id="68270"/>
    <lineage>
        <taxon>Bacteria</taxon>
        <taxon>Bacillati</taxon>
        <taxon>Actinomycetota</taxon>
        <taxon>Actinomycetes</taxon>
        <taxon>Kitasatosporales</taxon>
        <taxon>Streptomycetaceae</taxon>
        <taxon>Streptomyces</taxon>
    </lineage>
</organism>
<comment type="subunit">
    <text evidence="2">Homodimer.</text>
</comment>
<dbReference type="PANTHER" id="PTHR43322">
    <property type="entry name" value="1-D-DEOXYXYLULOSE 5-PHOSPHATE SYNTHASE-RELATED"/>
    <property type="match status" value="1"/>
</dbReference>
<keyword evidence="4" id="KW-0786">Thiamine pyrophosphate</keyword>
<dbReference type="RefSeq" id="WP_184927227.1">
    <property type="nucleotide sequence ID" value="NZ_BMSQ01000077.1"/>
</dbReference>
<feature type="domain" description="Transketolase C-terminal" evidence="6">
    <location>
        <begin position="82"/>
        <end position="173"/>
    </location>
</feature>
<dbReference type="AlphaFoldDB" id="A0A7W8F0C7"/>
<accession>A0A7W8F0C7</accession>
<dbReference type="GO" id="GO:0008661">
    <property type="term" value="F:1-deoxy-D-xylulose-5-phosphate synthase activity"/>
    <property type="evidence" value="ECO:0007669"/>
    <property type="project" value="InterPro"/>
</dbReference>
<dbReference type="GO" id="GO:0016114">
    <property type="term" value="P:terpenoid biosynthetic process"/>
    <property type="evidence" value="ECO:0007669"/>
    <property type="project" value="InterPro"/>
</dbReference>
<dbReference type="InterPro" id="IPR005477">
    <property type="entry name" value="Dxylulose-5-P_synthase"/>
</dbReference>
<dbReference type="EMBL" id="JACHJD010000068">
    <property type="protein sequence ID" value="MBB5110084.1"/>
    <property type="molecule type" value="Genomic_DNA"/>
</dbReference>